<keyword evidence="3" id="KW-1185">Reference proteome</keyword>
<dbReference type="GO" id="GO:0008168">
    <property type="term" value="F:methyltransferase activity"/>
    <property type="evidence" value="ECO:0007669"/>
    <property type="project" value="UniProtKB-KW"/>
</dbReference>
<accession>A0ABU8LRU9</accession>
<evidence type="ECO:0000313" key="3">
    <source>
        <dbReference type="Proteomes" id="UP001368654"/>
    </source>
</evidence>
<organism evidence="2 3">
    <name type="scientific">Microbacterium marmarense</name>
    <dbReference type="NCBI Taxonomy" id="3122051"/>
    <lineage>
        <taxon>Bacteria</taxon>
        <taxon>Bacillati</taxon>
        <taxon>Actinomycetota</taxon>
        <taxon>Actinomycetes</taxon>
        <taxon>Micrococcales</taxon>
        <taxon>Microbacteriaceae</taxon>
        <taxon>Microbacterium</taxon>
    </lineage>
</organism>
<dbReference type="Proteomes" id="UP001368654">
    <property type="component" value="Unassembled WGS sequence"/>
</dbReference>
<evidence type="ECO:0000256" key="1">
    <source>
        <dbReference type="ARBA" id="ARBA00022833"/>
    </source>
</evidence>
<keyword evidence="2" id="KW-0808">Transferase</keyword>
<reference evidence="2 3" key="1">
    <citation type="submission" date="2024-02" db="EMBL/GenBank/DDBJ databases">
        <authorList>
            <person name="Saticioglu I.B."/>
        </authorList>
    </citation>
    <scope>NUCLEOTIDE SEQUENCE [LARGE SCALE GENOMIC DNA]</scope>
    <source>
        <strain evidence="2 3">Mu-86</strain>
    </source>
</reference>
<comment type="caution">
    <text evidence="2">The sequence shown here is derived from an EMBL/GenBank/DDBJ whole genome shotgun (WGS) entry which is preliminary data.</text>
</comment>
<dbReference type="InterPro" id="IPR008715">
    <property type="entry name" value="SAM-MeTfrase_NodS-like"/>
</dbReference>
<dbReference type="Pfam" id="PF02585">
    <property type="entry name" value="PIG-L"/>
    <property type="match status" value="1"/>
</dbReference>
<dbReference type="RefSeq" id="WP_337336978.1">
    <property type="nucleotide sequence ID" value="NZ_JBBDGL010000001.1"/>
</dbReference>
<dbReference type="Gene3D" id="3.40.50.10320">
    <property type="entry name" value="LmbE-like"/>
    <property type="match status" value="1"/>
</dbReference>
<dbReference type="PANTHER" id="PTHR12993:SF11">
    <property type="entry name" value="N-ACETYLGLUCOSAMINYL-PHOSPHATIDYLINOSITOL DE-N-ACETYLASE"/>
    <property type="match status" value="1"/>
</dbReference>
<name>A0ABU8LRU9_9MICO</name>
<dbReference type="InterPro" id="IPR003737">
    <property type="entry name" value="GlcNAc_PI_deacetylase-related"/>
</dbReference>
<dbReference type="CDD" id="cd02440">
    <property type="entry name" value="AdoMet_MTases"/>
    <property type="match status" value="1"/>
</dbReference>
<dbReference type="Gene3D" id="3.40.50.150">
    <property type="entry name" value="Vaccinia Virus protein VP39"/>
    <property type="match status" value="1"/>
</dbReference>
<dbReference type="GO" id="GO:0032259">
    <property type="term" value="P:methylation"/>
    <property type="evidence" value="ECO:0007669"/>
    <property type="project" value="UniProtKB-KW"/>
</dbReference>
<sequence>MVTFTHLSPGTAEGEWRADPRLAALPELDVQLDDLVVVAAHPDDETLGAGGLLHEAHRRGARVMVIVATDGEASHPNSPTHSPDELRTLRKDEVARAVTTLAPEATLHFLSLPDGSLRENEATLTAHLVRLIDELPDSERTLVVAPWSGDGHRDHRIAAGCVARALARRSMRHFGYPVWLWHWGCPDDLPWNRCRAVGLGRQARAAKSHAMRAHTSQLEPLSGAAGDEAIISPGMLEHFSRAAELFIEEERVSDDNASLTRQWFEDFYARHEDPWGFDTRWYEERKRAITMASLPTRALGDVFEIGCATGLLTEQIAARARSLLAIDASQAAVERASERVQAHDAVTVRQAMVPEWWPEGTFNTIVLSEVGYYLSSDDLRETIARIEHSLAWDGYVLACHWRHHVEDYPLSGDQVHRALRDVKSWSRVALHEEEDFVLEVFTRSPAVSVAQMEGLR</sequence>
<keyword evidence="2" id="KW-0489">Methyltransferase</keyword>
<keyword evidence="1" id="KW-0862">Zinc</keyword>
<dbReference type="SUPFAM" id="SSF102588">
    <property type="entry name" value="LmbE-like"/>
    <property type="match status" value="1"/>
</dbReference>
<dbReference type="PANTHER" id="PTHR12993">
    <property type="entry name" value="N-ACETYLGLUCOSAMINYL-PHOSPHATIDYLINOSITOL DE-N-ACETYLASE-RELATED"/>
    <property type="match status" value="1"/>
</dbReference>
<dbReference type="Pfam" id="PF05401">
    <property type="entry name" value="NodS"/>
    <property type="match status" value="1"/>
</dbReference>
<gene>
    <name evidence="2" type="ORF">WDU96_02880</name>
</gene>
<dbReference type="SUPFAM" id="SSF53335">
    <property type="entry name" value="S-adenosyl-L-methionine-dependent methyltransferases"/>
    <property type="match status" value="1"/>
</dbReference>
<dbReference type="EMBL" id="JBBDGL010000001">
    <property type="protein sequence ID" value="MEJ1154542.1"/>
    <property type="molecule type" value="Genomic_DNA"/>
</dbReference>
<protein>
    <submittedName>
        <fullName evidence="2">Bifunctional PIG-L family deacetylase/class I SAM-dependent methyltransferase</fullName>
    </submittedName>
</protein>
<dbReference type="InterPro" id="IPR029063">
    <property type="entry name" value="SAM-dependent_MTases_sf"/>
</dbReference>
<evidence type="ECO:0000313" key="2">
    <source>
        <dbReference type="EMBL" id="MEJ1154542.1"/>
    </source>
</evidence>
<dbReference type="InterPro" id="IPR024078">
    <property type="entry name" value="LmbE-like_dom_sf"/>
</dbReference>
<proteinExistence type="predicted"/>